<keyword evidence="3 5" id="KW-0699">rRNA-binding</keyword>
<evidence type="ECO:0000256" key="4">
    <source>
        <dbReference type="RuleBase" id="RU003949"/>
    </source>
</evidence>
<dbReference type="InterPro" id="IPR000218">
    <property type="entry name" value="Ribosomal_uL14"/>
</dbReference>
<name>A0ABT0TWD4_9GAMM</name>
<comment type="subunit">
    <text evidence="3">Part of the 50S ribosomal subunit. Forms a cluster with proteins L3 and L19. In the 70S ribosome, L14 and L19 interact and together make contacts with the 16S rRNA in bridges B5 and B8.</text>
</comment>
<dbReference type="Gene3D" id="2.40.150.20">
    <property type="entry name" value="Ribosomal protein L14"/>
    <property type="match status" value="1"/>
</dbReference>
<dbReference type="PANTHER" id="PTHR11761">
    <property type="entry name" value="50S/60S RIBOSOMAL PROTEIN L14/L23"/>
    <property type="match status" value="1"/>
</dbReference>
<dbReference type="EMBL" id="JAKMAI010000002">
    <property type="protein sequence ID" value="MCM0158244.1"/>
    <property type="molecule type" value="Genomic_DNA"/>
</dbReference>
<comment type="function">
    <text evidence="3 5">Binds to 23S rRNA. Forms part of two intersubunit bridges in the 70S ribosome.</text>
</comment>
<keyword evidence="7" id="KW-1185">Reference proteome</keyword>
<keyword evidence="1 3" id="KW-0689">Ribosomal protein</keyword>
<dbReference type="Proteomes" id="UP001203831">
    <property type="component" value="Unassembled WGS sequence"/>
</dbReference>
<dbReference type="PANTHER" id="PTHR11761:SF3">
    <property type="entry name" value="LARGE RIBOSOMAL SUBUNIT PROTEIN UL14M"/>
    <property type="match status" value="1"/>
</dbReference>
<evidence type="ECO:0000313" key="7">
    <source>
        <dbReference type="Proteomes" id="UP001203831"/>
    </source>
</evidence>
<gene>
    <name evidence="3 6" type="primary">rplN</name>
    <name evidence="6" type="ORF">L7J86_00255</name>
</gene>
<dbReference type="SMART" id="SM01374">
    <property type="entry name" value="Ribosomal_L14"/>
    <property type="match status" value="1"/>
</dbReference>
<dbReference type="InterPro" id="IPR005745">
    <property type="entry name" value="Ribosomal_uL14_bac-type"/>
</dbReference>
<evidence type="ECO:0000256" key="1">
    <source>
        <dbReference type="ARBA" id="ARBA00022980"/>
    </source>
</evidence>
<dbReference type="InterPro" id="IPR036853">
    <property type="entry name" value="Ribosomal_uL14_sf"/>
</dbReference>
<evidence type="ECO:0000313" key="6">
    <source>
        <dbReference type="EMBL" id="MCM0158244.1"/>
    </source>
</evidence>
<dbReference type="CDD" id="cd00337">
    <property type="entry name" value="Ribosomal_uL14"/>
    <property type="match status" value="1"/>
</dbReference>
<keyword evidence="3 5" id="KW-0694">RNA-binding</keyword>
<reference evidence="6" key="1">
    <citation type="submission" date="2022-01" db="EMBL/GenBank/DDBJ databases">
        <title>Genome assemble of Metamasius hemipterus Nardonella endosymbiont.</title>
        <authorList>
            <person name="Palmieri L."/>
            <person name="Pavarini R."/>
            <person name="Sharma P."/>
        </authorList>
    </citation>
    <scope>NUCLEOTIDE SEQUENCE [LARGE SCALE GENOMIC DNA]</scope>
    <source>
        <strain evidence="6">NARMHE1</strain>
    </source>
</reference>
<dbReference type="RefSeq" id="WP_250672608.1">
    <property type="nucleotide sequence ID" value="NZ_JAKMAI010000002.1"/>
</dbReference>
<protein>
    <recommendedName>
        <fullName evidence="3">Large ribosomal subunit protein uL14</fullName>
    </recommendedName>
</protein>
<comment type="caution">
    <text evidence="6">The sequence shown here is derived from an EMBL/GenBank/DDBJ whole genome shotgun (WGS) entry which is preliminary data.</text>
</comment>
<dbReference type="SUPFAM" id="SSF50193">
    <property type="entry name" value="Ribosomal protein L14"/>
    <property type="match status" value="1"/>
</dbReference>
<evidence type="ECO:0000256" key="2">
    <source>
        <dbReference type="ARBA" id="ARBA00023274"/>
    </source>
</evidence>
<dbReference type="HAMAP" id="MF_01367">
    <property type="entry name" value="Ribosomal_uL14"/>
    <property type="match status" value="1"/>
</dbReference>
<sequence length="123" mass="13818">MIQEQTILNVADNSGAKKVLCIKVLGGSKKKYGYIGDIIKIAVKSINSKSKIKKGSVLNAVIIRTKNKIYRKLENIFIKFDDNSCILLNENKLPIGTRIFGPIPKELRNKNFNKIISLSEEII</sequence>
<comment type="similarity">
    <text evidence="3 4">Belongs to the universal ribosomal protein uL14 family.</text>
</comment>
<organism evidence="6 7">
    <name type="scientific">endosymbiont of Metamasius hemipterus</name>
    <dbReference type="NCBI Taxonomy" id="204627"/>
    <lineage>
        <taxon>Bacteria</taxon>
        <taxon>Pseudomonadati</taxon>
        <taxon>Pseudomonadota</taxon>
        <taxon>Gammaproteobacteria</taxon>
        <taxon>Candidatus Nardonella</taxon>
    </lineage>
</organism>
<accession>A0ABT0TWD4</accession>
<dbReference type="Pfam" id="PF00238">
    <property type="entry name" value="Ribosomal_L14"/>
    <property type="match status" value="1"/>
</dbReference>
<evidence type="ECO:0000256" key="5">
    <source>
        <dbReference type="RuleBase" id="RU003950"/>
    </source>
</evidence>
<dbReference type="NCBIfam" id="TIGR01067">
    <property type="entry name" value="rplN_bact"/>
    <property type="match status" value="1"/>
</dbReference>
<keyword evidence="2 3" id="KW-0687">Ribonucleoprotein</keyword>
<evidence type="ECO:0000256" key="3">
    <source>
        <dbReference type="HAMAP-Rule" id="MF_01367"/>
    </source>
</evidence>
<dbReference type="GO" id="GO:0005840">
    <property type="term" value="C:ribosome"/>
    <property type="evidence" value="ECO:0007669"/>
    <property type="project" value="UniProtKB-KW"/>
</dbReference>
<proteinExistence type="inferred from homology"/>